<dbReference type="CDD" id="cd00093">
    <property type="entry name" value="HTH_XRE"/>
    <property type="match status" value="1"/>
</dbReference>
<dbReference type="InterPro" id="IPR001387">
    <property type="entry name" value="Cro/C1-type_HTH"/>
</dbReference>
<sequence>MSSIYSDEYQLVIKILRAARKEKGLTQVKLAQALGRPQSFVAKMESGERRLDVVEFAHIAALLSIDPVNILNIIMSKYKS</sequence>
<feature type="domain" description="HTH cro/C1-type" evidence="1">
    <location>
        <begin position="16"/>
        <end position="70"/>
    </location>
</feature>
<reference evidence="2 3" key="1">
    <citation type="submission" date="2023-12" db="EMBL/GenBank/DDBJ databases">
        <title>N/s.</title>
        <authorList>
            <person name="Dale J."/>
        </authorList>
    </citation>
    <scope>NUCLEOTIDE SEQUENCE [LARGE SCALE GENOMIC DNA]</scope>
    <source>
        <strain evidence="2 3">2023EL-01226</strain>
    </source>
</reference>
<dbReference type="Pfam" id="PF01381">
    <property type="entry name" value="HTH_3"/>
    <property type="match status" value="1"/>
</dbReference>
<evidence type="ECO:0000313" key="3">
    <source>
        <dbReference type="Proteomes" id="UP001293169"/>
    </source>
</evidence>
<keyword evidence="3" id="KW-1185">Reference proteome</keyword>
<dbReference type="SUPFAM" id="SSF47413">
    <property type="entry name" value="lambda repressor-like DNA-binding domains"/>
    <property type="match status" value="1"/>
</dbReference>
<dbReference type="SMART" id="SM00530">
    <property type="entry name" value="HTH_XRE"/>
    <property type="match status" value="1"/>
</dbReference>
<name>A0ABU5MB69_RAOPL</name>
<dbReference type="EMBL" id="JAXUDK010000034">
    <property type="protein sequence ID" value="MDZ7469459.1"/>
    <property type="molecule type" value="Genomic_DNA"/>
</dbReference>
<organism evidence="2 3">
    <name type="scientific">Raoultella planticola</name>
    <name type="common">Klebsiella planticola</name>
    <dbReference type="NCBI Taxonomy" id="575"/>
    <lineage>
        <taxon>Bacteria</taxon>
        <taxon>Pseudomonadati</taxon>
        <taxon>Pseudomonadota</taxon>
        <taxon>Gammaproteobacteria</taxon>
        <taxon>Enterobacterales</taxon>
        <taxon>Enterobacteriaceae</taxon>
        <taxon>Klebsiella/Raoultella group</taxon>
        <taxon>Raoultella</taxon>
    </lineage>
</organism>
<dbReference type="PROSITE" id="PS50943">
    <property type="entry name" value="HTH_CROC1"/>
    <property type="match status" value="1"/>
</dbReference>
<protein>
    <submittedName>
        <fullName evidence="2">Helix-turn-helix transcriptional regulator</fullName>
    </submittedName>
</protein>
<dbReference type="RefSeq" id="WP_046853174.1">
    <property type="nucleotide sequence ID" value="NZ_CABDVR010000001.1"/>
</dbReference>
<evidence type="ECO:0000313" key="2">
    <source>
        <dbReference type="EMBL" id="MDZ7469459.1"/>
    </source>
</evidence>
<dbReference type="Gene3D" id="1.10.260.40">
    <property type="entry name" value="lambda repressor-like DNA-binding domains"/>
    <property type="match status" value="1"/>
</dbReference>
<evidence type="ECO:0000259" key="1">
    <source>
        <dbReference type="PROSITE" id="PS50943"/>
    </source>
</evidence>
<proteinExistence type="predicted"/>
<dbReference type="InterPro" id="IPR010982">
    <property type="entry name" value="Lambda_DNA-bd_dom_sf"/>
</dbReference>
<accession>A0ABU5MB69</accession>
<comment type="caution">
    <text evidence="2">The sequence shown here is derived from an EMBL/GenBank/DDBJ whole genome shotgun (WGS) entry which is preliminary data.</text>
</comment>
<dbReference type="Proteomes" id="UP001293169">
    <property type="component" value="Unassembled WGS sequence"/>
</dbReference>
<gene>
    <name evidence="2" type="ORF">U5E74_28145</name>
</gene>